<evidence type="ECO:0000256" key="3">
    <source>
        <dbReference type="ARBA" id="ARBA00023015"/>
    </source>
</evidence>
<evidence type="ECO:0000256" key="1">
    <source>
        <dbReference type="ARBA" id="ARBA00004123"/>
    </source>
</evidence>
<comment type="subcellular location">
    <subcellularLocation>
        <location evidence="1 7">Nucleus</location>
    </subcellularLocation>
</comment>
<dbReference type="Proteomes" id="UP001318860">
    <property type="component" value="Unassembled WGS sequence"/>
</dbReference>
<evidence type="ECO:0000256" key="6">
    <source>
        <dbReference type="ARBA" id="ARBA00023242"/>
    </source>
</evidence>
<keyword evidence="4 7" id="KW-0238">DNA-binding</keyword>
<keyword evidence="10" id="KW-1185">Reference proteome</keyword>
<comment type="caution">
    <text evidence="9">The sequence shown here is derived from an EMBL/GenBank/DDBJ whole genome shotgun (WGS) entry which is preliminary data.</text>
</comment>
<comment type="function">
    <text evidence="7">Transcriptional regulator that specifically binds to GA-rich elements (GAGA-repeats) present in regulatory sequences of genes involved in developmental processes.</text>
</comment>
<name>A0ABR0UJB0_REHGL</name>
<evidence type="ECO:0000256" key="5">
    <source>
        <dbReference type="ARBA" id="ARBA00023163"/>
    </source>
</evidence>
<dbReference type="InterPro" id="IPR010409">
    <property type="entry name" value="GAGA-bd_tscrpt_act"/>
</dbReference>
<reference evidence="9 10" key="1">
    <citation type="journal article" date="2021" name="Comput. Struct. Biotechnol. J.">
        <title>De novo genome assembly of the potent medicinal plant Rehmannia glutinosa using nanopore technology.</title>
        <authorList>
            <person name="Ma L."/>
            <person name="Dong C."/>
            <person name="Song C."/>
            <person name="Wang X."/>
            <person name="Zheng X."/>
            <person name="Niu Y."/>
            <person name="Chen S."/>
            <person name="Feng W."/>
        </authorList>
    </citation>
    <scope>NUCLEOTIDE SEQUENCE [LARGE SCALE GENOMIC DNA]</scope>
    <source>
        <strain evidence="9">DH-2019</strain>
    </source>
</reference>
<dbReference type="EMBL" id="JABTTQ020002719">
    <property type="protein sequence ID" value="KAK6122452.1"/>
    <property type="molecule type" value="Genomic_DNA"/>
</dbReference>
<evidence type="ECO:0000256" key="4">
    <source>
        <dbReference type="ARBA" id="ARBA00023125"/>
    </source>
</evidence>
<feature type="region of interest" description="Disordered" evidence="8">
    <location>
        <begin position="73"/>
        <end position="139"/>
    </location>
</feature>
<dbReference type="SMART" id="SM01226">
    <property type="entry name" value="GAGA_bind"/>
    <property type="match status" value="1"/>
</dbReference>
<organism evidence="9 10">
    <name type="scientific">Rehmannia glutinosa</name>
    <name type="common">Chinese foxglove</name>
    <dbReference type="NCBI Taxonomy" id="99300"/>
    <lineage>
        <taxon>Eukaryota</taxon>
        <taxon>Viridiplantae</taxon>
        <taxon>Streptophyta</taxon>
        <taxon>Embryophyta</taxon>
        <taxon>Tracheophyta</taxon>
        <taxon>Spermatophyta</taxon>
        <taxon>Magnoliopsida</taxon>
        <taxon>eudicotyledons</taxon>
        <taxon>Gunneridae</taxon>
        <taxon>Pentapetalae</taxon>
        <taxon>asterids</taxon>
        <taxon>lamiids</taxon>
        <taxon>Lamiales</taxon>
        <taxon>Orobanchaceae</taxon>
        <taxon>Rehmannieae</taxon>
        <taxon>Rehmannia</taxon>
    </lineage>
</organism>
<evidence type="ECO:0000256" key="7">
    <source>
        <dbReference type="RuleBase" id="RU367160"/>
    </source>
</evidence>
<evidence type="ECO:0000256" key="8">
    <source>
        <dbReference type="SAM" id="MobiDB-lite"/>
    </source>
</evidence>
<comment type="similarity">
    <text evidence="2 7">Belongs to the BBR/BPC family.</text>
</comment>
<accession>A0ABR0UJB0</accession>
<feature type="compositionally biased region" description="Basic and acidic residues" evidence="8">
    <location>
        <begin position="116"/>
        <end position="125"/>
    </location>
</feature>
<evidence type="ECO:0000313" key="10">
    <source>
        <dbReference type="Proteomes" id="UP001318860"/>
    </source>
</evidence>
<keyword evidence="3 7" id="KW-0805">Transcription regulation</keyword>
<proteinExistence type="inferred from homology"/>
<sequence length="217" mass="24633">MDEDSLRNWGYYEPPHKGHLGLQLMSSMAERDTKPFLSGRDNPVMRQLDKSPGKILAYVPRQSLQLRSSRVVRFASSSHTDGAPSGPAKETRLNTEEPIIKKEGGPPKNGQLLRPENPKSEEASKRTRPKRKRYSAAQRSKTAKRTLKLLLMESTWILLVYRFLFARVPVLHSSVIDGVWGLAVCLLHHDYIYVPVANEHEKTWGPNCWTEDESGCV</sequence>
<protein>
    <recommendedName>
        <fullName evidence="7">GAGA-binding transcriptional activator</fullName>
    </recommendedName>
</protein>
<keyword evidence="5 7" id="KW-0804">Transcription</keyword>
<keyword evidence="6 7" id="KW-0539">Nucleus</keyword>
<evidence type="ECO:0000256" key="2">
    <source>
        <dbReference type="ARBA" id="ARBA00007911"/>
    </source>
</evidence>
<evidence type="ECO:0000313" key="9">
    <source>
        <dbReference type="EMBL" id="KAK6122452.1"/>
    </source>
</evidence>
<gene>
    <name evidence="9" type="ORF">DH2020_043815</name>
</gene>
<dbReference type="Pfam" id="PF06217">
    <property type="entry name" value="GAGA_bind"/>
    <property type="match status" value="1"/>
</dbReference>
<feature type="compositionally biased region" description="Basic and acidic residues" evidence="8">
    <location>
        <begin position="89"/>
        <end position="105"/>
    </location>
</feature>